<evidence type="ECO:0000313" key="1">
    <source>
        <dbReference type="EMBL" id="KHN13326.1"/>
    </source>
</evidence>
<dbReference type="Proteomes" id="UP000053555">
    <property type="component" value="Unassembled WGS sequence"/>
</dbReference>
<name>A0A0B2PVI9_GLYSO</name>
<accession>A0A0B2PVI9</accession>
<evidence type="ECO:0000313" key="3">
    <source>
        <dbReference type="Proteomes" id="UP000289340"/>
    </source>
</evidence>
<reference evidence="1" key="1">
    <citation type="submission" date="2014-07" db="EMBL/GenBank/DDBJ databases">
        <title>Identification of a novel salt tolerance gene in wild soybean by whole-genome sequencing.</title>
        <authorList>
            <person name="Lam H.-M."/>
            <person name="Qi X."/>
            <person name="Li M.-W."/>
            <person name="Liu X."/>
            <person name="Xie M."/>
            <person name="Ni M."/>
            <person name="Xu X."/>
        </authorList>
    </citation>
    <scope>NUCLEOTIDE SEQUENCE [LARGE SCALE GENOMIC DNA]</scope>
    <source>
        <tissue evidence="1">Root</tissue>
    </source>
</reference>
<dbReference type="EMBL" id="KN662686">
    <property type="protein sequence ID" value="KHN13326.1"/>
    <property type="molecule type" value="Genomic_DNA"/>
</dbReference>
<organism evidence="1">
    <name type="scientific">Glycine soja</name>
    <name type="common">Wild soybean</name>
    <dbReference type="NCBI Taxonomy" id="3848"/>
    <lineage>
        <taxon>Eukaryota</taxon>
        <taxon>Viridiplantae</taxon>
        <taxon>Streptophyta</taxon>
        <taxon>Embryophyta</taxon>
        <taxon>Tracheophyta</taxon>
        <taxon>Spermatophyta</taxon>
        <taxon>Magnoliopsida</taxon>
        <taxon>eudicotyledons</taxon>
        <taxon>Gunneridae</taxon>
        <taxon>Pentapetalae</taxon>
        <taxon>rosids</taxon>
        <taxon>fabids</taxon>
        <taxon>Fabales</taxon>
        <taxon>Fabaceae</taxon>
        <taxon>Papilionoideae</taxon>
        <taxon>50 kb inversion clade</taxon>
        <taxon>NPAAA clade</taxon>
        <taxon>indigoferoid/millettioid clade</taxon>
        <taxon>Phaseoleae</taxon>
        <taxon>Glycine</taxon>
        <taxon>Glycine subgen. Soja</taxon>
    </lineage>
</organism>
<proteinExistence type="predicted"/>
<reference evidence="2 3" key="2">
    <citation type="submission" date="2018-09" db="EMBL/GenBank/DDBJ databases">
        <title>A high-quality reference genome of wild soybean provides a powerful tool to mine soybean genomes.</title>
        <authorList>
            <person name="Xie M."/>
            <person name="Chung C.Y.L."/>
            <person name="Li M.-W."/>
            <person name="Wong F.-L."/>
            <person name="Chan T.-F."/>
            <person name="Lam H.-M."/>
        </authorList>
    </citation>
    <scope>NUCLEOTIDE SEQUENCE [LARGE SCALE GENOMIC DNA]</scope>
    <source>
        <strain evidence="3">cv. W05</strain>
        <tissue evidence="2">Hypocotyl of etiolated seedlings</tissue>
    </source>
</reference>
<dbReference type="AlphaFoldDB" id="A0A0B2PVI9"/>
<dbReference type="Proteomes" id="UP000289340">
    <property type="component" value="Chromosome 18"/>
</dbReference>
<dbReference type="EMBL" id="QZWG01000018">
    <property type="protein sequence ID" value="RZB51406.1"/>
    <property type="molecule type" value="Genomic_DNA"/>
</dbReference>
<keyword evidence="3" id="KW-1185">Reference proteome</keyword>
<gene>
    <name evidence="2" type="ORF">D0Y65_048008</name>
    <name evidence="1" type="ORF">glysoja_042745</name>
</gene>
<sequence length="77" mass="8231">MFQANAEGDSDELVDPLKVEDKIGVVPHDLSTDSDVVKSSGCGKILQMEEMKVDSDLLVGDPASLEKKIDAIRFGGP</sequence>
<evidence type="ECO:0000313" key="2">
    <source>
        <dbReference type="EMBL" id="RZB51406.1"/>
    </source>
</evidence>
<protein>
    <submittedName>
        <fullName evidence="1">Endoplasmin like</fullName>
    </submittedName>
</protein>